<keyword evidence="5" id="KW-1185">Reference proteome</keyword>
<name>A0A2V3VH85_9BACI</name>
<dbReference type="Gene3D" id="3.30.420.40">
    <property type="match status" value="2"/>
</dbReference>
<evidence type="ECO:0000256" key="3">
    <source>
        <dbReference type="ARBA" id="ARBA00022629"/>
    </source>
</evidence>
<dbReference type="Pfam" id="PF00480">
    <property type="entry name" value="ROK"/>
    <property type="match status" value="1"/>
</dbReference>
<evidence type="ECO:0000256" key="2">
    <source>
        <dbReference type="ARBA" id="ARBA00006479"/>
    </source>
</evidence>
<dbReference type="InterPro" id="IPR000600">
    <property type="entry name" value="ROK"/>
</dbReference>
<dbReference type="InterPro" id="IPR043129">
    <property type="entry name" value="ATPase_NBD"/>
</dbReference>
<keyword evidence="4" id="KW-0418">Kinase</keyword>
<dbReference type="AlphaFoldDB" id="A0A2V3VH85"/>
<keyword evidence="3" id="KW-0119">Carbohydrate metabolism</keyword>
<dbReference type="SUPFAM" id="SSF53067">
    <property type="entry name" value="Actin-like ATPase domain"/>
    <property type="match status" value="1"/>
</dbReference>
<proteinExistence type="inferred from homology"/>
<dbReference type="GO" id="GO:0042732">
    <property type="term" value="P:D-xylose metabolic process"/>
    <property type="evidence" value="ECO:0007669"/>
    <property type="project" value="UniProtKB-KW"/>
</dbReference>
<dbReference type="Gene3D" id="1.10.10.10">
    <property type="entry name" value="Winged helix-like DNA-binding domain superfamily/Winged helix DNA-binding domain"/>
    <property type="match status" value="1"/>
</dbReference>
<gene>
    <name evidence="4" type="ORF">DFR56_12310</name>
</gene>
<dbReference type="GO" id="GO:0016301">
    <property type="term" value="F:kinase activity"/>
    <property type="evidence" value="ECO:0007669"/>
    <property type="project" value="UniProtKB-KW"/>
</dbReference>
<accession>A0A2V3VH85</accession>
<dbReference type="RefSeq" id="WP_110397424.1">
    <property type="nucleotide sequence ID" value="NZ_JBHUHB010000001.1"/>
</dbReference>
<comment type="similarity">
    <text evidence="2">Belongs to the ROK (NagC/XylR) family.</text>
</comment>
<keyword evidence="4" id="KW-0808">Transferase</keyword>
<dbReference type="InterPro" id="IPR036390">
    <property type="entry name" value="WH_DNA-bd_sf"/>
</dbReference>
<dbReference type="OrthoDB" id="9796533at2"/>
<reference evidence="4 5" key="1">
    <citation type="submission" date="2018-05" db="EMBL/GenBank/DDBJ databases">
        <title>Genomic Encyclopedia of Type Strains, Phase IV (KMG-IV): sequencing the most valuable type-strain genomes for metagenomic binning, comparative biology and taxonomic classification.</title>
        <authorList>
            <person name="Goeker M."/>
        </authorList>
    </citation>
    <scope>NUCLEOTIDE SEQUENCE [LARGE SCALE GENOMIC DNA]</scope>
    <source>
        <strain evidence="4 5">DSM 28556</strain>
    </source>
</reference>
<evidence type="ECO:0000313" key="5">
    <source>
        <dbReference type="Proteomes" id="UP000247978"/>
    </source>
</evidence>
<dbReference type="InterPro" id="IPR036388">
    <property type="entry name" value="WH-like_DNA-bd_sf"/>
</dbReference>
<protein>
    <submittedName>
        <fullName evidence="4">Putative NBD/HSP70 family sugar kinase</fullName>
    </submittedName>
</protein>
<organism evidence="4 5">
    <name type="scientific">Pseudogracilibacillus auburnensis</name>
    <dbReference type="NCBI Taxonomy" id="1494959"/>
    <lineage>
        <taxon>Bacteria</taxon>
        <taxon>Bacillati</taxon>
        <taxon>Bacillota</taxon>
        <taxon>Bacilli</taxon>
        <taxon>Bacillales</taxon>
        <taxon>Bacillaceae</taxon>
        <taxon>Pseudogracilibacillus</taxon>
    </lineage>
</organism>
<dbReference type="SUPFAM" id="SSF46785">
    <property type="entry name" value="Winged helix' DNA-binding domain"/>
    <property type="match status" value="1"/>
</dbReference>
<evidence type="ECO:0000256" key="1">
    <source>
        <dbReference type="ARBA" id="ARBA00002486"/>
    </source>
</evidence>
<keyword evidence="3" id="KW-0859">Xylose metabolism</keyword>
<comment type="caution">
    <text evidence="4">The sequence shown here is derived from an EMBL/GenBank/DDBJ whole genome shotgun (WGS) entry which is preliminary data.</text>
</comment>
<evidence type="ECO:0000313" key="4">
    <source>
        <dbReference type="EMBL" id="PXW80970.1"/>
    </source>
</evidence>
<dbReference type="PANTHER" id="PTHR18964">
    <property type="entry name" value="ROK (REPRESSOR, ORF, KINASE) FAMILY"/>
    <property type="match status" value="1"/>
</dbReference>
<comment type="function">
    <text evidence="1">Transcriptional repressor of xylose-utilizing enzymes.</text>
</comment>
<dbReference type="Proteomes" id="UP000247978">
    <property type="component" value="Unassembled WGS sequence"/>
</dbReference>
<sequence>MIKQFTDSLSQKDKTLRQLYRFIYEYGPISKVDLIDLTGLKQTTCTRLIDELLSHKLIFEAGFGESSGGRKPILYKIKPDTYYVFGIDISRTYTKLLLMDLNLHLLKEERLSLNQTTTPDVIVAFLVSKITELMEKKSLTKDLVLGIGIGSIGPLNRDDGILLDPVDVPSPGWEKIPIKDMLEKQLGIDVFIDYGVNTALLAEYQLTSFNMYQNIVYVIKGVGTRTGMIMDGNLTRGSDKLGRYGQGHMIINVHGKKCICGSYGCVHAYSSIPAIVEEVINLLKEGRDSILRERVSQIEQVHFDHICQAVNEGDPLCSQVIKDAAYYAGIGLSNVINVLHPELIILGGPTYTNMELFYETVKETALMKNKIMYPNHEIVINRGNLGENATSIGAGSLVLGHYLPN</sequence>
<dbReference type="PANTHER" id="PTHR18964:SF149">
    <property type="entry name" value="BIFUNCTIONAL UDP-N-ACETYLGLUCOSAMINE 2-EPIMERASE_N-ACETYLMANNOSAMINE KINASE"/>
    <property type="match status" value="1"/>
</dbReference>
<dbReference type="EMBL" id="QJJQ01000023">
    <property type="protein sequence ID" value="PXW80970.1"/>
    <property type="molecule type" value="Genomic_DNA"/>
</dbReference>